<proteinExistence type="predicted"/>
<evidence type="ECO:0000313" key="2">
    <source>
        <dbReference type="EMBL" id="KAK8766204.1"/>
    </source>
</evidence>
<accession>A0AAQ4DUR4</accession>
<sequence length="90" mass="10333">MMTLKGYDAEEMQIVTMPEVKTPIFDKVTEEIIQRKMEEWEHASARDNHSARQKGQTPDGRVTAAADKPLQETPPTTQAWKPPPQPRLYK</sequence>
<evidence type="ECO:0000313" key="3">
    <source>
        <dbReference type="Proteomes" id="UP001321473"/>
    </source>
</evidence>
<name>A0AAQ4DUR4_AMBAM</name>
<dbReference type="Proteomes" id="UP001321473">
    <property type="component" value="Unassembled WGS sequence"/>
</dbReference>
<feature type="compositionally biased region" description="Basic and acidic residues" evidence="1">
    <location>
        <begin position="39"/>
        <end position="50"/>
    </location>
</feature>
<feature type="region of interest" description="Disordered" evidence="1">
    <location>
        <begin position="39"/>
        <end position="90"/>
    </location>
</feature>
<comment type="caution">
    <text evidence="2">The sequence shown here is derived from an EMBL/GenBank/DDBJ whole genome shotgun (WGS) entry which is preliminary data.</text>
</comment>
<dbReference type="EMBL" id="JARKHS020026578">
    <property type="protein sequence ID" value="KAK8766204.1"/>
    <property type="molecule type" value="Genomic_DNA"/>
</dbReference>
<feature type="compositionally biased region" description="Pro residues" evidence="1">
    <location>
        <begin position="81"/>
        <end position="90"/>
    </location>
</feature>
<gene>
    <name evidence="2" type="ORF">V5799_007013</name>
</gene>
<reference evidence="2 3" key="1">
    <citation type="journal article" date="2023" name="Arcadia Sci">
        <title>De novo assembly of a long-read Amblyomma americanum tick genome.</title>
        <authorList>
            <person name="Chou S."/>
            <person name="Poskanzer K.E."/>
            <person name="Rollins M."/>
            <person name="Thuy-Boun P.S."/>
        </authorList>
    </citation>
    <scope>NUCLEOTIDE SEQUENCE [LARGE SCALE GENOMIC DNA]</scope>
    <source>
        <strain evidence="2">F_SG_1</strain>
        <tissue evidence="2">Salivary glands</tissue>
    </source>
</reference>
<organism evidence="2 3">
    <name type="scientific">Amblyomma americanum</name>
    <name type="common">Lone star tick</name>
    <dbReference type="NCBI Taxonomy" id="6943"/>
    <lineage>
        <taxon>Eukaryota</taxon>
        <taxon>Metazoa</taxon>
        <taxon>Ecdysozoa</taxon>
        <taxon>Arthropoda</taxon>
        <taxon>Chelicerata</taxon>
        <taxon>Arachnida</taxon>
        <taxon>Acari</taxon>
        <taxon>Parasitiformes</taxon>
        <taxon>Ixodida</taxon>
        <taxon>Ixodoidea</taxon>
        <taxon>Ixodidae</taxon>
        <taxon>Amblyomminae</taxon>
        <taxon>Amblyomma</taxon>
    </lineage>
</organism>
<protein>
    <submittedName>
        <fullName evidence="2">Uncharacterized protein</fullName>
    </submittedName>
</protein>
<dbReference type="AlphaFoldDB" id="A0AAQ4DUR4"/>
<evidence type="ECO:0000256" key="1">
    <source>
        <dbReference type="SAM" id="MobiDB-lite"/>
    </source>
</evidence>
<keyword evidence="3" id="KW-1185">Reference proteome</keyword>